<dbReference type="InterPro" id="IPR028994">
    <property type="entry name" value="Integrin_alpha_N"/>
</dbReference>
<accession>A0ABW1JZS2</accession>
<dbReference type="PANTHER" id="PTHR46580">
    <property type="entry name" value="SENSOR KINASE-RELATED"/>
    <property type="match status" value="1"/>
</dbReference>
<comment type="caution">
    <text evidence="4">The sequence shown here is derived from an EMBL/GenBank/DDBJ whole genome shotgun (WGS) entry which is preliminary data.</text>
</comment>
<dbReference type="Pfam" id="PF26571">
    <property type="entry name" value="VldE"/>
    <property type="match status" value="1"/>
</dbReference>
<dbReference type="EMBL" id="JBHSPR010000001">
    <property type="protein sequence ID" value="MFC6014936.1"/>
    <property type="molecule type" value="Genomic_DNA"/>
</dbReference>
<evidence type="ECO:0000313" key="5">
    <source>
        <dbReference type="Proteomes" id="UP001596203"/>
    </source>
</evidence>
<gene>
    <name evidence="4" type="ORF">ACFP2T_01830</name>
</gene>
<keyword evidence="5" id="KW-1185">Reference proteome</keyword>
<dbReference type="InterPro" id="IPR058593">
    <property type="entry name" value="ARB_07466-like_C"/>
</dbReference>
<name>A0ABW1JZS2_9ACTN</name>
<evidence type="ECO:0000259" key="3">
    <source>
        <dbReference type="Pfam" id="PF26571"/>
    </source>
</evidence>
<dbReference type="Gene3D" id="2.130.10.130">
    <property type="entry name" value="Integrin alpha, N-terminal"/>
    <property type="match status" value="1"/>
</dbReference>
<evidence type="ECO:0000313" key="4">
    <source>
        <dbReference type="EMBL" id="MFC6014936.1"/>
    </source>
</evidence>
<feature type="chain" id="PRO_5046674988" evidence="2">
    <location>
        <begin position="30"/>
        <end position="361"/>
    </location>
</feature>
<evidence type="ECO:0000256" key="2">
    <source>
        <dbReference type="SAM" id="SignalP"/>
    </source>
</evidence>
<dbReference type="Proteomes" id="UP001596203">
    <property type="component" value="Unassembled WGS sequence"/>
</dbReference>
<feature type="domain" description="ARB-07466-like C-terminal" evidence="3">
    <location>
        <begin position="66"/>
        <end position="177"/>
    </location>
</feature>
<organism evidence="4 5">
    <name type="scientific">Plantactinospora solaniradicis</name>
    <dbReference type="NCBI Taxonomy" id="1723736"/>
    <lineage>
        <taxon>Bacteria</taxon>
        <taxon>Bacillati</taxon>
        <taxon>Actinomycetota</taxon>
        <taxon>Actinomycetes</taxon>
        <taxon>Micromonosporales</taxon>
        <taxon>Micromonosporaceae</taxon>
        <taxon>Plantactinospora</taxon>
    </lineage>
</organism>
<dbReference type="RefSeq" id="WP_377416533.1">
    <property type="nucleotide sequence ID" value="NZ_JBHSPR010000001.1"/>
</dbReference>
<sequence length="361" mass="39293">MTAAPVGRSTRTIISLGLAVAFVTAGTTALTDSPAAAAPPPTPSFGRAIEAHAALVSQSTCDPSNKPGVVGFKDLLNSHYGQHTWGIGRACSSGGVSEHKEGRALDFHLNVNNATQRARADEITNWLLATDGYGNTNALARRFGIMYIIWNKRIWTASRASEGWRTYPCDGSPGDCHTDHIHFSFSWAGARKETSWWTGGTGAADAGRVQFGDFNGDGIDDLLQIRPNGDVVVFWNNGQNPNFSWQNNRLVLGGANDPTEWRVGDFNSDGSDDLVQVRDNGDVVVFWNSGQNPNYSWQNNRLVLGGMDDTSEVRVGDLNNDGNDDLVQIRDNGDVVVFWNSGQNPNYSWQNNRLVLGGMYL</sequence>
<keyword evidence="1 2" id="KW-0732">Signal</keyword>
<dbReference type="SUPFAM" id="SSF69318">
    <property type="entry name" value="Integrin alpha N-terminal domain"/>
    <property type="match status" value="1"/>
</dbReference>
<dbReference type="InterPro" id="IPR013517">
    <property type="entry name" value="FG-GAP"/>
</dbReference>
<proteinExistence type="predicted"/>
<dbReference type="Pfam" id="PF13517">
    <property type="entry name" value="FG-GAP_3"/>
    <property type="match status" value="1"/>
</dbReference>
<reference evidence="5" key="1">
    <citation type="journal article" date="2019" name="Int. J. Syst. Evol. Microbiol.">
        <title>The Global Catalogue of Microorganisms (GCM) 10K type strain sequencing project: providing services to taxonomists for standard genome sequencing and annotation.</title>
        <authorList>
            <consortium name="The Broad Institute Genomics Platform"/>
            <consortium name="The Broad Institute Genome Sequencing Center for Infectious Disease"/>
            <person name="Wu L."/>
            <person name="Ma J."/>
        </authorList>
    </citation>
    <scope>NUCLEOTIDE SEQUENCE [LARGE SCALE GENOMIC DNA]</scope>
    <source>
        <strain evidence="5">ZS-35-S2</strain>
    </source>
</reference>
<evidence type="ECO:0000256" key="1">
    <source>
        <dbReference type="ARBA" id="ARBA00022729"/>
    </source>
</evidence>
<protein>
    <submittedName>
        <fullName evidence="4">FG-GAP repeat domain-containing protein</fullName>
    </submittedName>
</protein>
<feature type="signal peptide" evidence="2">
    <location>
        <begin position="1"/>
        <end position="29"/>
    </location>
</feature>